<dbReference type="SUPFAM" id="SSF56112">
    <property type="entry name" value="Protein kinase-like (PK-like)"/>
    <property type="match status" value="1"/>
</dbReference>
<dbReference type="InParanoid" id="A0A0V0QHW2"/>
<dbReference type="OrthoDB" id="10264738at2759"/>
<keyword evidence="3" id="KW-1185">Reference proteome</keyword>
<dbReference type="SMART" id="SM00220">
    <property type="entry name" value="S_TKc"/>
    <property type="match status" value="1"/>
</dbReference>
<dbReference type="InterPro" id="IPR000719">
    <property type="entry name" value="Prot_kinase_dom"/>
</dbReference>
<dbReference type="InterPro" id="IPR011009">
    <property type="entry name" value="Kinase-like_dom_sf"/>
</dbReference>
<dbReference type="PANTHER" id="PTHR44167:SF24">
    <property type="entry name" value="SERINE_THREONINE-PROTEIN KINASE CHK2"/>
    <property type="match status" value="1"/>
</dbReference>
<gene>
    <name evidence="2" type="ORF">PPERSA_00471</name>
</gene>
<dbReference type="Gene3D" id="1.10.510.10">
    <property type="entry name" value="Transferase(Phosphotransferase) domain 1"/>
    <property type="match status" value="1"/>
</dbReference>
<proteinExistence type="predicted"/>
<dbReference type="GO" id="GO:0005634">
    <property type="term" value="C:nucleus"/>
    <property type="evidence" value="ECO:0007669"/>
    <property type="project" value="TreeGrafter"/>
</dbReference>
<accession>A0A0V0QHW2</accession>
<evidence type="ECO:0000259" key="1">
    <source>
        <dbReference type="PROSITE" id="PS50011"/>
    </source>
</evidence>
<dbReference type="Proteomes" id="UP000054937">
    <property type="component" value="Unassembled WGS sequence"/>
</dbReference>
<dbReference type="PANTHER" id="PTHR44167">
    <property type="entry name" value="OVARIAN-SPECIFIC SERINE/THREONINE-PROTEIN KINASE LOK-RELATED"/>
    <property type="match status" value="1"/>
</dbReference>
<dbReference type="Pfam" id="PF00069">
    <property type="entry name" value="Pkinase"/>
    <property type="match status" value="1"/>
</dbReference>
<reference evidence="2 3" key="1">
    <citation type="journal article" date="2015" name="Sci. Rep.">
        <title>Genome of the facultative scuticociliatosis pathogen Pseudocohnilembus persalinus provides insight into its virulence through horizontal gene transfer.</title>
        <authorList>
            <person name="Xiong J."/>
            <person name="Wang G."/>
            <person name="Cheng J."/>
            <person name="Tian M."/>
            <person name="Pan X."/>
            <person name="Warren A."/>
            <person name="Jiang C."/>
            <person name="Yuan D."/>
            <person name="Miao W."/>
        </authorList>
    </citation>
    <scope>NUCLEOTIDE SEQUENCE [LARGE SCALE GENOMIC DNA]</scope>
    <source>
        <strain evidence="2">36N120E</strain>
    </source>
</reference>
<sequence>MNPNVNDVIKTYQNKQTKQKDKFRLYNTGIKQRQLDKKLQFIIPNNTRIQQKKIEQKSLNEVDLPKKEFLNQKFNITNEKVTMQNNINCQNNSANFKEIQLCYSQSQNIQQQNESIQSFKIDNIEKNKTEGGFSIVWLAQSEDFGQYVAIKQIQKQTGSKGNTSFLKELEFYNKACNITQENSTIEKHILKLLDIINDEKCIWIVEELGGQVLSNHLLSLKGQFYNLKPDNILVKLNQDETSLEQLKIIDYGSSFNIKGRGSAAITTVEYMPPEIIGIYCQNKQNVRNANYKNKYSGISNLEMLNQICNPWSIDVWGLGMILIEILSGIPNWLSYNCMIEKKVVDTFLDKNEVVENNKEKQLKVDMYTSKIKQSKSKSNDSKYIIKQGLFAQKGQGYDKIYQKQQKIDQYLKSYCEDFLILIESKKQQKLLFDLIQKMLLIDPLKRISPDQILNHKFLKEKKKMN</sequence>
<dbReference type="EMBL" id="LDAU01000162">
    <property type="protein sequence ID" value="KRX01849.1"/>
    <property type="molecule type" value="Genomic_DNA"/>
</dbReference>
<dbReference type="GO" id="GO:0004674">
    <property type="term" value="F:protein serine/threonine kinase activity"/>
    <property type="evidence" value="ECO:0007669"/>
    <property type="project" value="TreeGrafter"/>
</dbReference>
<dbReference type="Gene3D" id="3.30.200.20">
    <property type="entry name" value="Phosphorylase Kinase, domain 1"/>
    <property type="match status" value="1"/>
</dbReference>
<evidence type="ECO:0000313" key="2">
    <source>
        <dbReference type="EMBL" id="KRX01849.1"/>
    </source>
</evidence>
<keyword evidence="2" id="KW-0808">Transferase</keyword>
<dbReference type="AlphaFoldDB" id="A0A0V0QHW2"/>
<dbReference type="GO" id="GO:0044773">
    <property type="term" value="P:mitotic DNA damage checkpoint signaling"/>
    <property type="evidence" value="ECO:0007669"/>
    <property type="project" value="TreeGrafter"/>
</dbReference>
<feature type="domain" description="Protein kinase" evidence="1">
    <location>
        <begin position="122"/>
        <end position="458"/>
    </location>
</feature>
<evidence type="ECO:0000313" key="3">
    <source>
        <dbReference type="Proteomes" id="UP000054937"/>
    </source>
</evidence>
<dbReference type="PROSITE" id="PS50011">
    <property type="entry name" value="PROTEIN_KINASE_DOM"/>
    <property type="match status" value="1"/>
</dbReference>
<keyword evidence="2" id="KW-0418">Kinase</keyword>
<name>A0A0V0QHW2_PSEPJ</name>
<comment type="caution">
    <text evidence="2">The sequence shown here is derived from an EMBL/GenBank/DDBJ whole genome shotgun (WGS) entry which is preliminary data.</text>
</comment>
<dbReference type="GO" id="GO:0005737">
    <property type="term" value="C:cytoplasm"/>
    <property type="evidence" value="ECO:0007669"/>
    <property type="project" value="TreeGrafter"/>
</dbReference>
<dbReference type="OMA" id="RPQIKYG"/>
<dbReference type="GO" id="GO:0005524">
    <property type="term" value="F:ATP binding"/>
    <property type="evidence" value="ECO:0007669"/>
    <property type="project" value="InterPro"/>
</dbReference>
<protein>
    <submittedName>
        <fullName evidence="2">Protein kinase-like domain</fullName>
    </submittedName>
</protein>
<organism evidence="2 3">
    <name type="scientific">Pseudocohnilembus persalinus</name>
    <name type="common">Ciliate</name>
    <dbReference type="NCBI Taxonomy" id="266149"/>
    <lineage>
        <taxon>Eukaryota</taxon>
        <taxon>Sar</taxon>
        <taxon>Alveolata</taxon>
        <taxon>Ciliophora</taxon>
        <taxon>Intramacronucleata</taxon>
        <taxon>Oligohymenophorea</taxon>
        <taxon>Scuticociliatia</taxon>
        <taxon>Philasterida</taxon>
        <taxon>Pseudocohnilembidae</taxon>
        <taxon>Pseudocohnilembus</taxon>
    </lineage>
</organism>